<reference evidence="2" key="1">
    <citation type="journal article" date="2024" name="Proc. Natl. Acad. Sci. U.S.A.">
        <title>Extraordinary preservation of gene collinearity over three hundred million years revealed in homosporous lycophytes.</title>
        <authorList>
            <person name="Li C."/>
            <person name="Wickell D."/>
            <person name="Kuo L.Y."/>
            <person name="Chen X."/>
            <person name="Nie B."/>
            <person name="Liao X."/>
            <person name="Peng D."/>
            <person name="Ji J."/>
            <person name="Jenkins J."/>
            <person name="Williams M."/>
            <person name="Shu S."/>
            <person name="Plott C."/>
            <person name="Barry K."/>
            <person name="Rajasekar S."/>
            <person name="Grimwood J."/>
            <person name="Han X."/>
            <person name="Sun S."/>
            <person name="Hou Z."/>
            <person name="He W."/>
            <person name="Dai G."/>
            <person name="Sun C."/>
            <person name="Schmutz J."/>
            <person name="Leebens-Mack J.H."/>
            <person name="Li F.W."/>
            <person name="Wang L."/>
        </authorList>
    </citation>
    <scope>NUCLEOTIDE SEQUENCE [LARGE SCALE GENOMIC DNA]</scope>
    <source>
        <strain evidence="2">cv. PW_Plant_1</strain>
    </source>
</reference>
<keyword evidence="2" id="KW-1185">Reference proteome</keyword>
<comment type="caution">
    <text evidence="1">The sequence shown here is derived from an EMBL/GenBank/DDBJ whole genome shotgun (WGS) entry which is preliminary data.</text>
</comment>
<protein>
    <submittedName>
        <fullName evidence="1">Uncharacterized protein</fullName>
    </submittedName>
</protein>
<dbReference type="Proteomes" id="UP001162992">
    <property type="component" value="Chromosome 2"/>
</dbReference>
<accession>A0ACC2EIT6</accession>
<sequence length="119" mass="13682">MVSTFADFGFINLQLIAISSATVHFRMYPKPLDKQTRVNPSRWQEELRPAPNQQNVEHDIRPSALSSTPSRPYRPSLRPSLETIEEQESQIHLISIRFCPRSTICFVFVDGTAYCMLRA</sequence>
<evidence type="ECO:0000313" key="1">
    <source>
        <dbReference type="EMBL" id="KAJ7566400.1"/>
    </source>
</evidence>
<evidence type="ECO:0000313" key="2">
    <source>
        <dbReference type="Proteomes" id="UP001162992"/>
    </source>
</evidence>
<name>A0ACC2EIT6_DIPCM</name>
<gene>
    <name evidence="1" type="ORF">O6H91_02G100900</name>
</gene>
<proteinExistence type="predicted"/>
<organism evidence="1 2">
    <name type="scientific">Diphasiastrum complanatum</name>
    <name type="common">Issler's clubmoss</name>
    <name type="synonym">Lycopodium complanatum</name>
    <dbReference type="NCBI Taxonomy" id="34168"/>
    <lineage>
        <taxon>Eukaryota</taxon>
        <taxon>Viridiplantae</taxon>
        <taxon>Streptophyta</taxon>
        <taxon>Embryophyta</taxon>
        <taxon>Tracheophyta</taxon>
        <taxon>Lycopodiopsida</taxon>
        <taxon>Lycopodiales</taxon>
        <taxon>Lycopodiaceae</taxon>
        <taxon>Lycopodioideae</taxon>
        <taxon>Diphasiastrum</taxon>
    </lineage>
</organism>
<dbReference type="EMBL" id="CM055093">
    <property type="protein sequence ID" value="KAJ7566400.1"/>
    <property type="molecule type" value="Genomic_DNA"/>
</dbReference>